<protein>
    <recommendedName>
        <fullName evidence="4">FHA domain-containing protein</fullName>
    </recommendedName>
</protein>
<feature type="compositionally biased region" description="Acidic residues" evidence="1">
    <location>
        <begin position="361"/>
        <end position="388"/>
    </location>
</feature>
<sequence>MNFFHQEKQRRLLSSSFPSFHKPTTQAARRPLLSLSLRAMELDLESGGGGSRAVALSVDSPTADLGRGDLGGGGPSADRTVSRRHVSLRLLDGGGGESGVAFEVVGRNPVAVRSLDVRTSGVFRRGEKGELRPGDALSLSLKAPAFWAVRRREENGKGEVDAAVLDAVARRESRTRERKEREREREREREKRAAEEEAMEVTEEEKEAAAEGLDIDLASVDPVREFGFLSMGHEFDSYPKGRIRASKDWNWFLEETKRTPDDEDDEISNRRGRSKGWGQNKKKKDGEGEDEDWTDESEDEKESLARGPGVKRSKYVTRSKGPKKPRQEISKAKGGDDDDEVEEVGEEEDEEDETLGGFVVNDDDDEPMEELSDEEDEEEEFDDEEDDD</sequence>
<organism evidence="2 3">
    <name type="scientific">Panicum hallii var. hallii</name>
    <dbReference type="NCBI Taxonomy" id="1504633"/>
    <lineage>
        <taxon>Eukaryota</taxon>
        <taxon>Viridiplantae</taxon>
        <taxon>Streptophyta</taxon>
        <taxon>Embryophyta</taxon>
        <taxon>Tracheophyta</taxon>
        <taxon>Spermatophyta</taxon>
        <taxon>Magnoliopsida</taxon>
        <taxon>Liliopsida</taxon>
        <taxon>Poales</taxon>
        <taxon>Poaceae</taxon>
        <taxon>PACMAD clade</taxon>
        <taxon>Panicoideae</taxon>
        <taxon>Panicodae</taxon>
        <taxon>Paniceae</taxon>
        <taxon>Panicinae</taxon>
        <taxon>Panicum</taxon>
        <taxon>Panicum sect. Panicum</taxon>
    </lineage>
</organism>
<evidence type="ECO:0000313" key="2">
    <source>
        <dbReference type="EMBL" id="PUZ60257.1"/>
    </source>
</evidence>
<dbReference type="STRING" id="1504633.A0A2T7DXF4"/>
<feature type="compositionally biased region" description="Acidic residues" evidence="1">
    <location>
        <begin position="336"/>
        <end position="354"/>
    </location>
</feature>
<reference evidence="2 3" key="1">
    <citation type="submission" date="2018-04" db="EMBL/GenBank/DDBJ databases">
        <title>WGS assembly of Panicum hallii var. hallii HAL2.</title>
        <authorList>
            <person name="Lovell J."/>
            <person name="Jenkins J."/>
            <person name="Lowry D."/>
            <person name="Mamidi S."/>
            <person name="Sreedasyam A."/>
            <person name="Weng X."/>
            <person name="Barry K."/>
            <person name="Bonette J."/>
            <person name="Campitelli B."/>
            <person name="Daum C."/>
            <person name="Gordon S."/>
            <person name="Gould B."/>
            <person name="Lipzen A."/>
            <person name="MacQueen A."/>
            <person name="Palacio-Mejia J."/>
            <person name="Plott C."/>
            <person name="Shakirov E."/>
            <person name="Shu S."/>
            <person name="Yoshinaga Y."/>
            <person name="Zane M."/>
            <person name="Rokhsar D."/>
            <person name="Grimwood J."/>
            <person name="Schmutz J."/>
            <person name="Juenger T."/>
        </authorList>
    </citation>
    <scope>NUCLEOTIDE SEQUENCE [LARGE SCALE GENOMIC DNA]</scope>
    <source>
        <strain evidence="3">cv. HAL2</strain>
    </source>
</reference>
<name>A0A2T7DXF4_9POAL</name>
<feature type="compositionally biased region" description="Acidic residues" evidence="1">
    <location>
        <begin position="287"/>
        <end position="301"/>
    </location>
</feature>
<gene>
    <name evidence="2" type="ORF">GQ55_4G109000</name>
</gene>
<feature type="region of interest" description="Disordered" evidence="1">
    <location>
        <begin position="171"/>
        <end position="213"/>
    </location>
</feature>
<dbReference type="AlphaFoldDB" id="A0A2T7DXF4"/>
<evidence type="ECO:0008006" key="4">
    <source>
        <dbReference type="Google" id="ProtNLM"/>
    </source>
</evidence>
<accession>A0A2T7DXF4</accession>
<dbReference type="CDD" id="cd22671">
    <property type="entry name" value="FHA_APTX-like"/>
    <property type="match status" value="1"/>
</dbReference>
<evidence type="ECO:0000313" key="3">
    <source>
        <dbReference type="Proteomes" id="UP000244336"/>
    </source>
</evidence>
<feature type="compositionally biased region" description="Basic residues" evidence="1">
    <location>
        <begin position="309"/>
        <end position="324"/>
    </location>
</feature>
<dbReference type="Proteomes" id="UP000244336">
    <property type="component" value="Chromosome 4"/>
</dbReference>
<dbReference type="OrthoDB" id="688570at2759"/>
<dbReference type="InterPro" id="IPR008984">
    <property type="entry name" value="SMAD_FHA_dom_sf"/>
</dbReference>
<dbReference type="PANTHER" id="PTHR37733">
    <property type="entry name" value="SMAD/FHA DOMAIN-CONTAINING PROTEIN"/>
    <property type="match status" value="1"/>
</dbReference>
<keyword evidence="3" id="KW-1185">Reference proteome</keyword>
<dbReference type="Gene3D" id="2.60.200.20">
    <property type="match status" value="1"/>
</dbReference>
<feature type="compositionally biased region" description="Basic and acidic residues" evidence="1">
    <location>
        <begin position="325"/>
        <end position="335"/>
    </location>
</feature>
<feature type="region of interest" description="Disordered" evidence="1">
    <location>
        <begin position="255"/>
        <end position="388"/>
    </location>
</feature>
<feature type="compositionally biased region" description="Acidic residues" evidence="1">
    <location>
        <begin position="196"/>
        <end position="206"/>
    </location>
</feature>
<feature type="compositionally biased region" description="Basic and acidic residues" evidence="1">
    <location>
        <begin position="171"/>
        <end position="195"/>
    </location>
</feature>
<dbReference type="SUPFAM" id="SSF49879">
    <property type="entry name" value="SMAD/FHA domain"/>
    <property type="match status" value="1"/>
</dbReference>
<dbReference type="PANTHER" id="PTHR37733:SF1">
    <property type="entry name" value="SMAD_FHA DOMAIN-CONTAINING PROTEIN"/>
    <property type="match status" value="1"/>
</dbReference>
<dbReference type="EMBL" id="CM009752">
    <property type="protein sequence ID" value="PUZ60257.1"/>
    <property type="molecule type" value="Genomic_DNA"/>
</dbReference>
<proteinExistence type="predicted"/>
<dbReference type="Gramene" id="PUZ60257">
    <property type="protein sequence ID" value="PUZ60257"/>
    <property type="gene ID" value="GQ55_4G109000"/>
</dbReference>
<evidence type="ECO:0000256" key="1">
    <source>
        <dbReference type="SAM" id="MobiDB-lite"/>
    </source>
</evidence>